<feature type="domain" description="EF-hand" evidence="3">
    <location>
        <begin position="8"/>
        <end position="43"/>
    </location>
</feature>
<sequence length="138" mass="15671">MGNSQSAVSSAQLREAFVTFDKNNDKQIQSDEYAIALSNLGVRVDFKLCELCFRLVDTDKNTTISSAEFAKFIAQYEKSPQKDVFDMIACAADLNSDGFIDSQEMKTVQRYFIKCPVNLQDKQMPVQDFIVLLRNAYK</sequence>
<organism evidence="4">
    <name type="scientific">Hexamita inflata</name>
    <dbReference type="NCBI Taxonomy" id="28002"/>
    <lineage>
        <taxon>Eukaryota</taxon>
        <taxon>Metamonada</taxon>
        <taxon>Diplomonadida</taxon>
        <taxon>Hexamitidae</taxon>
        <taxon>Hexamitinae</taxon>
        <taxon>Hexamita</taxon>
    </lineage>
</organism>
<accession>A0AA86QCQ3</accession>
<dbReference type="Pfam" id="PF13499">
    <property type="entry name" value="EF-hand_7"/>
    <property type="match status" value="1"/>
</dbReference>
<dbReference type="InterPro" id="IPR002048">
    <property type="entry name" value="EF_hand_dom"/>
</dbReference>
<dbReference type="EMBL" id="CATOUU010000841">
    <property type="protein sequence ID" value="CAI9953812.1"/>
    <property type="molecule type" value="Genomic_DNA"/>
</dbReference>
<evidence type="ECO:0000256" key="1">
    <source>
        <dbReference type="ARBA" id="ARBA00022737"/>
    </source>
</evidence>
<dbReference type="SMART" id="SM00054">
    <property type="entry name" value="EFh"/>
    <property type="match status" value="3"/>
</dbReference>
<dbReference type="Proteomes" id="UP001642409">
    <property type="component" value="Unassembled WGS sequence"/>
</dbReference>
<evidence type="ECO:0000256" key="2">
    <source>
        <dbReference type="ARBA" id="ARBA00022837"/>
    </source>
</evidence>
<dbReference type="GO" id="GO:0005509">
    <property type="term" value="F:calcium ion binding"/>
    <property type="evidence" value="ECO:0007669"/>
    <property type="project" value="InterPro"/>
</dbReference>
<evidence type="ECO:0000313" key="6">
    <source>
        <dbReference type="Proteomes" id="UP001642409"/>
    </source>
</evidence>
<keyword evidence="2" id="KW-0106">Calcium</keyword>
<dbReference type="Pfam" id="PF13202">
    <property type="entry name" value="EF-hand_5"/>
    <property type="match status" value="1"/>
</dbReference>
<dbReference type="PROSITE" id="PS00018">
    <property type="entry name" value="EF_HAND_1"/>
    <property type="match status" value="2"/>
</dbReference>
<keyword evidence="6" id="KW-1185">Reference proteome</keyword>
<dbReference type="AlphaFoldDB" id="A0AA86QCQ3"/>
<dbReference type="PROSITE" id="PS50222">
    <property type="entry name" value="EF_HAND_2"/>
    <property type="match status" value="2"/>
</dbReference>
<dbReference type="EMBL" id="CAXDID020000174">
    <property type="protein sequence ID" value="CAL6048281.1"/>
    <property type="molecule type" value="Genomic_DNA"/>
</dbReference>
<dbReference type="SUPFAM" id="SSF47473">
    <property type="entry name" value="EF-hand"/>
    <property type="match status" value="1"/>
</dbReference>
<gene>
    <name evidence="4" type="ORF">HINF_LOCUS41457</name>
    <name evidence="5" type="ORF">HINF_LOCUS42616</name>
</gene>
<reference evidence="5 6" key="2">
    <citation type="submission" date="2024-07" db="EMBL/GenBank/DDBJ databases">
        <authorList>
            <person name="Akdeniz Z."/>
        </authorList>
    </citation>
    <scope>NUCLEOTIDE SEQUENCE [LARGE SCALE GENOMIC DNA]</scope>
</reference>
<dbReference type="InterPro" id="IPR018247">
    <property type="entry name" value="EF_Hand_1_Ca_BS"/>
</dbReference>
<evidence type="ECO:0000259" key="3">
    <source>
        <dbReference type="PROSITE" id="PS50222"/>
    </source>
</evidence>
<dbReference type="PANTHER" id="PTHR23050">
    <property type="entry name" value="CALCIUM BINDING PROTEIN"/>
    <property type="match status" value="1"/>
</dbReference>
<comment type="caution">
    <text evidence="4">The sequence shown here is derived from an EMBL/GenBank/DDBJ whole genome shotgun (WGS) entry which is preliminary data.</text>
</comment>
<dbReference type="CDD" id="cd00051">
    <property type="entry name" value="EFh"/>
    <property type="match status" value="2"/>
</dbReference>
<evidence type="ECO:0000313" key="5">
    <source>
        <dbReference type="EMBL" id="CAL6048281.1"/>
    </source>
</evidence>
<protein>
    <submittedName>
        <fullName evidence="4">Calmodulin</fullName>
    </submittedName>
</protein>
<feature type="domain" description="EF-hand" evidence="3">
    <location>
        <begin position="44"/>
        <end position="79"/>
    </location>
</feature>
<proteinExistence type="predicted"/>
<name>A0AA86QCQ3_9EUKA</name>
<dbReference type="InterPro" id="IPR050145">
    <property type="entry name" value="Centrin_CML-like"/>
</dbReference>
<evidence type="ECO:0000313" key="4">
    <source>
        <dbReference type="EMBL" id="CAI9953812.1"/>
    </source>
</evidence>
<dbReference type="Gene3D" id="1.10.238.10">
    <property type="entry name" value="EF-hand"/>
    <property type="match status" value="1"/>
</dbReference>
<keyword evidence="1" id="KW-0677">Repeat</keyword>
<dbReference type="InterPro" id="IPR011992">
    <property type="entry name" value="EF-hand-dom_pair"/>
</dbReference>
<reference evidence="4" key="1">
    <citation type="submission" date="2023-06" db="EMBL/GenBank/DDBJ databases">
        <authorList>
            <person name="Kurt Z."/>
        </authorList>
    </citation>
    <scope>NUCLEOTIDE SEQUENCE</scope>
</reference>